<name>A0ABD6BW14_9EURY</name>
<gene>
    <name evidence="2" type="ORF">ACFSAU_12470</name>
</gene>
<dbReference type="AlphaFoldDB" id="A0ABD6BW14"/>
<dbReference type="EMBL" id="JBHUCZ010000010">
    <property type="protein sequence ID" value="MFD1568303.1"/>
    <property type="molecule type" value="Genomic_DNA"/>
</dbReference>
<keyword evidence="1" id="KW-0472">Membrane</keyword>
<dbReference type="Proteomes" id="UP001597139">
    <property type="component" value="Unassembled WGS sequence"/>
</dbReference>
<dbReference type="RefSeq" id="WP_267647682.1">
    <property type="nucleotide sequence ID" value="NZ_JANHGR010000002.1"/>
</dbReference>
<keyword evidence="1" id="KW-0812">Transmembrane</keyword>
<keyword evidence="1" id="KW-1133">Transmembrane helix</keyword>
<feature type="transmembrane region" description="Helical" evidence="1">
    <location>
        <begin position="451"/>
        <end position="470"/>
    </location>
</feature>
<accession>A0ABD6BW14</accession>
<organism evidence="2 3">
    <name type="scientific">Halolamina litorea</name>
    <dbReference type="NCBI Taxonomy" id="1515593"/>
    <lineage>
        <taxon>Archaea</taxon>
        <taxon>Methanobacteriati</taxon>
        <taxon>Methanobacteriota</taxon>
        <taxon>Stenosarchaea group</taxon>
        <taxon>Halobacteria</taxon>
        <taxon>Halobacteriales</taxon>
        <taxon>Haloferacaceae</taxon>
    </lineage>
</organism>
<evidence type="ECO:0000313" key="2">
    <source>
        <dbReference type="EMBL" id="MFD1568303.1"/>
    </source>
</evidence>
<proteinExistence type="predicted"/>
<evidence type="ECO:0000256" key="1">
    <source>
        <dbReference type="SAM" id="Phobius"/>
    </source>
</evidence>
<evidence type="ECO:0008006" key="4">
    <source>
        <dbReference type="Google" id="ProtNLM"/>
    </source>
</evidence>
<evidence type="ECO:0000313" key="3">
    <source>
        <dbReference type="Proteomes" id="UP001597139"/>
    </source>
</evidence>
<sequence>MLPGIRPARGRRAARLILVLCVLFAGASLPAGLAAGAPASPAHPAVAAAPSSTAPSADLAVTVERDGRTVRFEATVDADHEADSVRLDGAFGVLNVTETDGFESAGDGYRLSEGRERATLVAGVDLGETRSTPLGDIGPDGPFQAGENWAFAPSPRFRLSWEAAGTTLERRFDAGDEAPGGNVSVDADAPVAVGDRFVFVGSHRVHVATGDSPTRLIVPDAAAFTVGADRALELAVGSYRAAGTTPDGAVTAFVLPRAARAGGAASDTDLWIRADASELTLAHEFAHAALALHTNERSRWLGEASAEYVAYRVAGPDDTVGVLTDRVTRPDAVLADRDSWHGDRVAYRKGAAVLALLDERIREVTDGERSVRSVFAALSASEYVDPVVLRKAVVDAAGEETAVWLAGYVGGDPATTAGDGPHPSMTPGLDQRFPEMGGDADTLPAAELSGLLAAVAAVLVLLWTVVRAGYRLFRRLRPGSAV</sequence>
<keyword evidence="3" id="KW-1185">Reference proteome</keyword>
<protein>
    <recommendedName>
        <fullName evidence="4">PGF-CTERM protein</fullName>
    </recommendedName>
</protein>
<reference evidence="2 3" key="1">
    <citation type="journal article" date="2019" name="Int. J. Syst. Evol. Microbiol.">
        <title>The Global Catalogue of Microorganisms (GCM) 10K type strain sequencing project: providing services to taxonomists for standard genome sequencing and annotation.</title>
        <authorList>
            <consortium name="The Broad Institute Genomics Platform"/>
            <consortium name="The Broad Institute Genome Sequencing Center for Infectious Disease"/>
            <person name="Wu L."/>
            <person name="Ma J."/>
        </authorList>
    </citation>
    <scope>NUCLEOTIDE SEQUENCE [LARGE SCALE GENOMIC DNA]</scope>
    <source>
        <strain evidence="2 3">CGMCC 1.12859</strain>
    </source>
</reference>
<comment type="caution">
    <text evidence="2">The sequence shown here is derived from an EMBL/GenBank/DDBJ whole genome shotgun (WGS) entry which is preliminary data.</text>
</comment>